<dbReference type="Proteomes" id="UP001597340">
    <property type="component" value="Unassembled WGS sequence"/>
</dbReference>
<reference evidence="2" key="1">
    <citation type="journal article" date="2019" name="Int. J. Syst. Evol. Microbiol.">
        <title>The Global Catalogue of Microorganisms (GCM) 10K type strain sequencing project: providing services to taxonomists for standard genome sequencing and annotation.</title>
        <authorList>
            <consortium name="The Broad Institute Genomics Platform"/>
            <consortium name="The Broad Institute Genome Sequencing Center for Infectious Disease"/>
            <person name="Wu L."/>
            <person name="Ma J."/>
        </authorList>
    </citation>
    <scope>NUCLEOTIDE SEQUENCE [LARGE SCALE GENOMIC DNA]</scope>
    <source>
        <strain evidence="2">CCM 9147</strain>
    </source>
</reference>
<evidence type="ECO:0000313" key="2">
    <source>
        <dbReference type="Proteomes" id="UP001597340"/>
    </source>
</evidence>
<proteinExistence type="predicted"/>
<evidence type="ECO:0000313" key="1">
    <source>
        <dbReference type="EMBL" id="MFD1460459.1"/>
    </source>
</evidence>
<dbReference type="Gene3D" id="2.160.20.10">
    <property type="entry name" value="Single-stranded right-handed beta-helix, Pectin lyase-like"/>
    <property type="match status" value="1"/>
</dbReference>
<dbReference type="InterPro" id="IPR012334">
    <property type="entry name" value="Pectin_lyas_fold"/>
</dbReference>
<dbReference type="InterPro" id="IPR011050">
    <property type="entry name" value="Pectin_lyase_fold/virulence"/>
</dbReference>
<sequence>MLIERVQSLNHDQHFVDICGSRNITVRDCVSNNLQDTYGTATFQIDRAKNLGIWGLLLDGTNPKNITLSNNRITSMSELVLQLGHDQSNVKGLKVVNNTINCTNKTKGQIAIGNDEDTSISKTDIIGNNITLNNVNSAGIHLVSDPKKKFKDISISSNTISGKMRAAIFMGSSIMPN</sequence>
<evidence type="ECO:0008006" key="3">
    <source>
        <dbReference type="Google" id="ProtNLM"/>
    </source>
</evidence>
<gene>
    <name evidence="1" type="ORF">ACFQ5D_03155</name>
</gene>
<dbReference type="EMBL" id="JBHTNZ010000002">
    <property type="protein sequence ID" value="MFD1460459.1"/>
    <property type="molecule type" value="Genomic_DNA"/>
</dbReference>
<name>A0ABW4D9V2_9BACL</name>
<dbReference type="RefSeq" id="WP_229526431.1">
    <property type="nucleotide sequence ID" value="NZ_JAFFQR010000112.1"/>
</dbReference>
<accession>A0ABW4D9V2</accession>
<protein>
    <recommendedName>
        <fullName evidence="3">Right handed beta helix domain-containing protein</fullName>
    </recommendedName>
</protein>
<keyword evidence="2" id="KW-1185">Reference proteome</keyword>
<organism evidence="1 2">
    <name type="scientific">Paenibacillus farraposensis</name>
    <dbReference type="NCBI Taxonomy" id="2807095"/>
    <lineage>
        <taxon>Bacteria</taxon>
        <taxon>Bacillati</taxon>
        <taxon>Bacillota</taxon>
        <taxon>Bacilli</taxon>
        <taxon>Bacillales</taxon>
        <taxon>Paenibacillaceae</taxon>
        <taxon>Paenibacillus</taxon>
    </lineage>
</organism>
<comment type="caution">
    <text evidence="1">The sequence shown here is derived from an EMBL/GenBank/DDBJ whole genome shotgun (WGS) entry which is preliminary data.</text>
</comment>
<dbReference type="SUPFAM" id="SSF51126">
    <property type="entry name" value="Pectin lyase-like"/>
    <property type="match status" value="1"/>
</dbReference>